<gene>
    <name evidence="2" type="ORF">ACFFQV_12890</name>
</gene>
<dbReference type="Gene3D" id="3.40.50.1820">
    <property type="entry name" value="alpha/beta hydrolase"/>
    <property type="match status" value="1"/>
</dbReference>
<keyword evidence="3" id="KW-1185">Reference proteome</keyword>
<comment type="caution">
    <text evidence="2">The sequence shown here is derived from an EMBL/GenBank/DDBJ whole genome shotgun (WGS) entry which is preliminary data.</text>
</comment>
<dbReference type="InterPro" id="IPR050266">
    <property type="entry name" value="AB_hydrolase_sf"/>
</dbReference>
<dbReference type="InterPro" id="IPR029058">
    <property type="entry name" value="AB_hydrolase_fold"/>
</dbReference>
<keyword evidence="2" id="KW-0378">Hydrolase</keyword>
<proteinExistence type="predicted"/>
<dbReference type="SUPFAM" id="SSF53474">
    <property type="entry name" value="alpha/beta-Hydrolases"/>
    <property type="match status" value="1"/>
</dbReference>
<dbReference type="EMBL" id="JBHMBL010000003">
    <property type="protein sequence ID" value="MFB9643186.1"/>
    <property type="molecule type" value="Genomic_DNA"/>
</dbReference>
<feature type="domain" description="AB hydrolase-1" evidence="1">
    <location>
        <begin position="29"/>
        <end position="273"/>
    </location>
</feature>
<accession>A0ABV5SUP2</accession>
<evidence type="ECO:0000259" key="1">
    <source>
        <dbReference type="Pfam" id="PF00561"/>
    </source>
</evidence>
<dbReference type="RefSeq" id="WP_170296215.1">
    <property type="nucleotide sequence ID" value="NZ_BAAANI010000004.1"/>
</dbReference>
<dbReference type="InterPro" id="IPR000073">
    <property type="entry name" value="AB_hydrolase_1"/>
</dbReference>
<evidence type="ECO:0000313" key="3">
    <source>
        <dbReference type="Proteomes" id="UP001589667"/>
    </source>
</evidence>
<dbReference type="Proteomes" id="UP001589667">
    <property type="component" value="Unassembled WGS sequence"/>
</dbReference>
<dbReference type="PANTHER" id="PTHR43798:SF33">
    <property type="entry name" value="HYDROLASE, PUTATIVE (AFU_ORTHOLOGUE AFUA_2G14860)-RELATED"/>
    <property type="match status" value="1"/>
</dbReference>
<sequence>MNAPWTRQFDLPTATGSIRVREWGDPAGPLVVFHHGTPSSSIAVPGGWAGPATAGVRLCSYDRPGYGGSPSTPGRTVADAAEWSRLIADACGADRFAVIGTSGGGPHAVATAALLPDRVTALCVDVGLGPAGFGFDGATEMVAETVAEISAARDGDAVLREHLSSLGDGADALVDWFERLPMSDREVLGRPEVQHEEAVEATEWGAHGIDGWVDDDLALFAREWSFDPNRVRAATRLVYGGADVLVPASHGRAWLMLLPHAELQVVPDGGHWMRDHEVELLRWCGAAVAV</sequence>
<reference evidence="2 3" key="1">
    <citation type="submission" date="2024-09" db="EMBL/GenBank/DDBJ databases">
        <authorList>
            <person name="Sun Q."/>
            <person name="Mori K."/>
        </authorList>
    </citation>
    <scope>NUCLEOTIDE SEQUENCE [LARGE SCALE GENOMIC DNA]</scope>
    <source>
        <strain evidence="2 3">JCM 14321</strain>
    </source>
</reference>
<organism evidence="2 3">
    <name type="scientific">Agromyces lapidis</name>
    <dbReference type="NCBI Taxonomy" id="279574"/>
    <lineage>
        <taxon>Bacteria</taxon>
        <taxon>Bacillati</taxon>
        <taxon>Actinomycetota</taxon>
        <taxon>Actinomycetes</taxon>
        <taxon>Micrococcales</taxon>
        <taxon>Microbacteriaceae</taxon>
        <taxon>Agromyces</taxon>
    </lineage>
</organism>
<name>A0ABV5SUP2_9MICO</name>
<protein>
    <submittedName>
        <fullName evidence="2">Alpha/beta fold hydrolase</fullName>
    </submittedName>
</protein>
<evidence type="ECO:0000313" key="2">
    <source>
        <dbReference type="EMBL" id="MFB9643186.1"/>
    </source>
</evidence>
<dbReference type="Pfam" id="PF00561">
    <property type="entry name" value="Abhydrolase_1"/>
    <property type="match status" value="1"/>
</dbReference>
<dbReference type="GO" id="GO:0016787">
    <property type="term" value="F:hydrolase activity"/>
    <property type="evidence" value="ECO:0007669"/>
    <property type="project" value="UniProtKB-KW"/>
</dbReference>
<dbReference type="PANTHER" id="PTHR43798">
    <property type="entry name" value="MONOACYLGLYCEROL LIPASE"/>
    <property type="match status" value="1"/>
</dbReference>